<dbReference type="EMBL" id="CP154858">
    <property type="protein sequence ID" value="XDT72418.1"/>
    <property type="molecule type" value="Genomic_DNA"/>
</dbReference>
<reference evidence="4" key="1">
    <citation type="submission" date="2024-05" db="EMBL/GenBank/DDBJ databases">
        <title>Genome sequencing of novel strain.</title>
        <authorList>
            <person name="Ganbat D."/>
            <person name="Ganbat S."/>
            <person name="Lee S.-J."/>
        </authorList>
    </citation>
    <scope>NUCLEOTIDE SEQUENCE</scope>
    <source>
        <strain evidence="4">SMD15-11</strain>
    </source>
</reference>
<dbReference type="GO" id="GO:0016788">
    <property type="term" value="F:hydrolase activity, acting on ester bonds"/>
    <property type="evidence" value="ECO:0007669"/>
    <property type="project" value="InterPro"/>
</dbReference>
<dbReference type="PROSITE" id="PS01091">
    <property type="entry name" value="TATD_3"/>
    <property type="match status" value="1"/>
</dbReference>
<dbReference type="SUPFAM" id="SSF51556">
    <property type="entry name" value="Metallo-dependent hydrolases"/>
    <property type="match status" value="1"/>
</dbReference>
<dbReference type="RefSeq" id="WP_369601426.1">
    <property type="nucleotide sequence ID" value="NZ_CP154858.1"/>
</dbReference>
<keyword evidence="3" id="KW-0479">Metal-binding</keyword>
<dbReference type="PANTHER" id="PTHR46124:SF3">
    <property type="entry name" value="HYDROLASE"/>
    <property type="match status" value="1"/>
</dbReference>
<protein>
    <submittedName>
        <fullName evidence="4">TatD family hydrolase</fullName>
    </submittedName>
</protein>
<dbReference type="Gene3D" id="3.20.20.140">
    <property type="entry name" value="Metal-dependent hydrolases"/>
    <property type="match status" value="1"/>
</dbReference>
<dbReference type="GO" id="GO:0005829">
    <property type="term" value="C:cytosol"/>
    <property type="evidence" value="ECO:0007669"/>
    <property type="project" value="TreeGrafter"/>
</dbReference>
<dbReference type="PIRSF" id="PIRSF005902">
    <property type="entry name" value="DNase_TatD"/>
    <property type="match status" value="1"/>
</dbReference>
<feature type="binding site" evidence="3">
    <location>
        <position position="10"/>
    </location>
    <ligand>
        <name>a divalent metal cation</name>
        <dbReference type="ChEBI" id="CHEBI:60240"/>
        <label>1</label>
    </ligand>
</feature>
<evidence type="ECO:0000256" key="3">
    <source>
        <dbReference type="PIRSR" id="PIRSR005902-1"/>
    </source>
</evidence>
<evidence type="ECO:0000313" key="4">
    <source>
        <dbReference type="EMBL" id="XDT72418.1"/>
    </source>
</evidence>
<evidence type="ECO:0000256" key="2">
    <source>
        <dbReference type="ARBA" id="ARBA00022801"/>
    </source>
</evidence>
<dbReference type="CDD" id="cd01310">
    <property type="entry name" value="TatD_DNAse"/>
    <property type="match status" value="1"/>
</dbReference>
<accession>A0AB39UWH6</accession>
<evidence type="ECO:0000256" key="1">
    <source>
        <dbReference type="ARBA" id="ARBA00009275"/>
    </source>
</evidence>
<name>A0AB39UWH6_9GAMM</name>
<dbReference type="Pfam" id="PF01026">
    <property type="entry name" value="TatD_DNase"/>
    <property type="match status" value="1"/>
</dbReference>
<dbReference type="InterPro" id="IPR001130">
    <property type="entry name" value="TatD-like"/>
</dbReference>
<proteinExistence type="inferred from homology"/>
<feature type="binding site" evidence="3">
    <location>
        <position position="209"/>
    </location>
    <ligand>
        <name>a divalent metal cation</name>
        <dbReference type="ChEBI" id="CHEBI:60240"/>
        <label>1</label>
    </ligand>
</feature>
<dbReference type="GO" id="GO:0046872">
    <property type="term" value="F:metal ion binding"/>
    <property type="evidence" value="ECO:0007669"/>
    <property type="project" value="UniProtKB-KW"/>
</dbReference>
<feature type="binding site" evidence="3">
    <location>
        <position position="159"/>
    </location>
    <ligand>
        <name>a divalent metal cation</name>
        <dbReference type="ChEBI" id="CHEBI:60240"/>
        <label>2</label>
    </ligand>
</feature>
<dbReference type="KEGG" id="tcd:AAIA72_00060"/>
<feature type="binding site" evidence="3">
    <location>
        <position position="12"/>
    </location>
    <ligand>
        <name>a divalent metal cation</name>
        <dbReference type="ChEBI" id="CHEBI:60240"/>
        <label>1</label>
    </ligand>
</feature>
<dbReference type="InterPro" id="IPR018228">
    <property type="entry name" value="DNase_TatD-rel_CS"/>
</dbReference>
<feature type="binding site" evidence="3">
    <location>
        <position position="135"/>
    </location>
    <ligand>
        <name>a divalent metal cation</name>
        <dbReference type="ChEBI" id="CHEBI:60240"/>
        <label>2</label>
    </ligand>
</feature>
<sequence length="273" mass="29977">MNTDGWIDTHCHLDAFLRAGDLERVISDAHAQGIRGWIVPGVEPGNWSRVRAVCASTRGAAFALGIHPWWSHVCRGEALEALENAVGEAIRRHEPIVAIGECGLDRLRGASRAQEEGLLAQISLANQFGLPVILHCVRRHGRLLELLSRCPPEYGFVVHAFSGSAEVALGYVSLGGYIGLGGLLEDRKAEKWLAVLRSVPKERILVETDAPDMKAAAWPGRRNEPANLARVVERLEALESQTTGEPDLDWKCILSSNTCHLFSRYGAIQVEKR</sequence>
<gene>
    <name evidence="4" type="ORF">AAIA72_00060</name>
</gene>
<keyword evidence="2 4" id="KW-0378">Hydrolase</keyword>
<dbReference type="AlphaFoldDB" id="A0AB39UWH6"/>
<organism evidence="4">
    <name type="scientific">Thermohahella caldifontis</name>
    <dbReference type="NCBI Taxonomy" id="3142973"/>
    <lineage>
        <taxon>Bacteria</taxon>
        <taxon>Pseudomonadati</taxon>
        <taxon>Pseudomonadota</taxon>
        <taxon>Gammaproteobacteria</taxon>
        <taxon>Oceanospirillales</taxon>
        <taxon>Hahellaceae</taxon>
        <taxon>Thermohahella</taxon>
    </lineage>
</organism>
<dbReference type="InterPro" id="IPR032466">
    <property type="entry name" value="Metal_Hydrolase"/>
</dbReference>
<feature type="binding site" evidence="3">
    <location>
        <position position="101"/>
    </location>
    <ligand>
        <name>a divalent metal cation</name>
        <dbReference type="ChEBI" id="CHEBI:60240"/>
        <label>1</label>
    </ligand>
</feature>
<dbReference type="PANTHER" id="PTHR46124">
    <property type="entry name" value="D-AMINOACYL-TRNA DEACYLASE"/>
    <property type="match status" value="1"/>
</dbReference>
<comment type="similarity">
    <text evidence="1">Belongs to the metallo-dependent hydrolases superfamily. TatD-type hydrolase family.</text>
</comment>